<name>A0AAW9F7M9_9HYPH</name>
<dbReference type="RefSeq" id="WP_320202357.1">
    <property type="nucleotide sequence ID" value="NZ_CP192781.1"/>
</dbReference>
<evidence type="ECO:0000256" key="1">
    <source>
        <dbReference type="SAM" id="Phobius"/>
    </source>
</evidence>
<feature type="transmembrane region" description="Helical" evidence="1">
    <location>
        <begin position="57"/>
        <end position="78"/>
    </location>
</feature>
<comment type="caution">
    <text evidence="2">The sequence shown here is derived from an EMBL/GenBank/DDBJ whole genome shotgun (WGS) entry which is preliminary data.</text>
</comment>
<reference evidence="2" key="1">
    <citation type="journal article" date="2023" name="Phytobiomes J">
        <title>Deciphering the key players within the bacterial microbiota associated with aerial crown gall tumors on rhododendron: Insights into the gallobiome.</title>
        <authorList>
            <person name="Kuzmanovic N."/>
            <person name="Nesme J."/>
            <person name="Wolf J."/>
            <person name="Neumann-Schaal M."/>
            <person name="Petersen J."/>
            <person name="Fernandez-Gnecco G."/>
            <person name="Sproeer C."/>
            <person name="Bunk B."/>
            <person name="Overmann J."/>
            <person name="Sorensen S.J."/>
            <person name="Idczak E."/>
            <person name="Smalla K."/>
        </authorList>
    </citation>
    <scope>NUCLEOTIDE SEQUENCE</scope>
    <source>
        <strain evidence="2">Rho-11.1</strain>
    </source>
</reference>
<protein>
    <recommendedName>
        <fullName evidence="3">Pentapeptide repeat-containing protein</fullName>
    </recommendedName>
</protein>
<accession>A0AAW9F7M9</accession>
<gene>
    <name evidence="2" type="ORF">RMR22_03030</name>
</gene>
<keyword evidence="1" id="KW-1133">Transmembrane helix</keyword>
<keyword evidence="1" id="KW-0472">Membrane</keyword>
<evidence type="ECO:0008006" key="3">
    <source>
        <dbReference type="Google" id="ProtNLM"/>
    </source>
</evidence>
<feature type="transmembrane region" description="Helical" evidence="1">
    <location>
        <begin position="21"/>
        <end position="45"/>
    </location>
</feature>
<keyword evidence="1" id="KW-0812">Transmembrane</keyword>
<evidence type="ECO:0000313" key="2">
    <source>
        <dbReference type="EMBL" id="MDX8301206.1"/>
    </source>
</evidence>
<dbReference type="AlphaFoldDB" id="A0AAW9F7M9"/>
<proteinExistence type="predicted"/>
<organism evidence="2">
    <name type="scientific">Agrobacterium rosae</name>
    <dbReference type="NCBI Taxonomy" id="1972867"/>
    <lineage>
        <taxon>Bacteria</taxon>
        <taxon>Pseudomonadati</taxon>
        <taxon>Pseudomonadota</taxon>
        <taxon>Alphaproteobacteria</taxon>
        <taxon>Hyphomicrobiales</taxon>
        <taxon>Rhizobiaceae</taxon>
        <taxon>Rhizobium/Agrobacterium group</taxon>
        <taxon>Agrobacterium</taxon>
    </lineage>
</organism>
<sequence>MSKQASEKGTGDWPVITENHWYALAITSAIFTTLAILAAFLWIFFDGFDGETDLKKAQAVAPFGVALFALVTFCTVAWRGSVNVRQANQAEREGRAKLLQEGAKLLGEAANPSHVSAGIATLEILITGPDEKLAIQAMNLVADFVQREMQGSHHHPFREEAFASLSSGASLGRRANRSLTFDCSKSELGGVWFNIDGVKWVSFKGGSIMGGVLGGFEDRENYRYSDCDILMMDINLDSRFTKSKIKHCNIKSIDFMFYMKQYAPTVEGCDFSGAVFDKFNNDYFEMFSGSQNYYSRSMPPTCKLDVAPDWSSFLDVKN</sequence>
<dbReference type="EMBL" id="JAVRAF010000001">
    <property type="protein sequence ID" value="MDX8301206.1"/>
    <property type="molecule type" value="Genomic_DNA"/>
</dbReference>